<reference evidence="3" key="1">
    <citation type="journal article" date="2021" name="PeerJ">
        <title>Extensive microbial diversity within the chicken gut microbiome revealed by metagenomics and culture.</title>
        <authorList>
            <person name="Gilroy R."/>
            <person name="Ravi A."/>
            <person name="Getino M."/>
            <person name="Pursley I."/>
            <person name="Horton D.L."/>
            <person name="Alikhan N.F."/>
            <person name="Baker D."/>
            <person name="Gharbi K."/>
            <person name="Hall N."/>
            <person name="Watson M."/>
            <person name="Adriaenssens E.M."/>
            <person name="Foster-Nyarko E."/>
            <person name="Jarju S."/>
            <person name="Secka A."/>
            <person name="Antonio M."/>
            <person name="Oren A."/>
            <person name="Chaudhuri R.R."/>
            <person name="La Ragione R."/>
            <person name="Hildebrand F."/>
            <person name="Pallen M.J."/>
        </authorList>
    </citation>
    <scope>NUCLEOTIDE SEQUENCE</scope>
    <source>
        <strain evidence="3">CHK121-7720</strain>
    </source>
</reference>
<dbReference type="RefSeq" id="WP_273307041.1">
    <property type="nucleotide sequence ID" value="NZ_DYUD01000030.1"/>
</dbReference>
<dbReference type="Proteomes" id="UP000757103">
    <property type="component" value="Unassembled WGS sequence"/>
</dbReference>
<dbReference type="InterPro" id="IPR043781">
    <property type="entry name" value="DUF5723"/>
</dbReference>
<dbReference type="Gene3D" id="2.40.160.60">
    <property type="entry name" value="Outer membrane protein transport protein (OMPP1/FadL/TodX)"/>
    <property type="match status" value="1"/>
</dbReference>
<organism evidence="3 4">
    <name type="scientific">Barnesiella viscericola</name>
    <dbReference type="NCBI Taxonomy" id="397865"/>
    <lineage>
        <taxon>Bacteria</taxon>
        <taxon>Pseudomonadati</taxon>
        <taxon>Bacteroidota</taxon>
        <taxon>Bacteroidia</taxon>
        <taxon>Bacteroidales</taxon>
        <taxon>Barnesiellaceae</taxon>
        <taxon>Barnesiella</taxon>
    </lineage>
</organism>
<reference evidence="3" key="2">
    <citation type="submission" date="2021-09" db="EMBL/GenBank/DDBJ databases">
        <authorList>
            <person name="Gilroy R."/>
        </authorList>
    </citation>
    <scope>NUCLEOTIDE SEQUENCE</scope>
    <source>
        <strain evidence="3">CHK121-7720</strain>
    </source>
</reference>
<evidence type="ECO:0000313" key="3">
    <source>
        <dbReference type="EMBL" id="HJG89979.1"/>
    </source>
</evidence>
<protein>
    <submittedName>
        <fullName evidence="3">DUF5723 family protein</fullName>
    </submittedName>
</protein>
<evidence type="ECO:0000313" key="4">
    <source>
        <dbReference type="Proteomes" id="UP000757103"/>
    </source>
</evidence>
<proteinExistence type="predicted"/>
<feature type="signal peptide" evidence="1">
    <location>
        <begin position="1"/>
        <end position="22"/>
    </location>
</feature>
<evidence type="ECO:0000256" key="1">
    <source>
        <dbReference type="SAM" id="SignalP"/>
    </source>
</evidence>
<gene>
    <name evidence="3" type="ORF">K8U91_10990</name>
</gene>
<dbReference type="EMBL" id="DYUD01000030">
    <property type="protein sequence ID" value="HJG89979.1"/>
    <property type="molecule type" value="Genomic_DNA"/>
</dbReference>
<evidence type="ECO:0000259" key="2">
    <source>
        <dbReference type="Pfam" id="PF18990"/>
    </source>
</evidence>
<keyword evidence="1" id="KW-0732">Signal</keyword>
<sequence length="464" mass="51345">MKYSIKYIASLCIALAFVAALPAQTTLNTSYFMEKMPMRTQLNPALKTPNNYISFPGLSNFYLGVNSNLGLGTFLYPRDNKLVTFLHPDVDANEFLSKLSPDNTLELDLGMDLISFGFWSWGGQNTVNLALKSRTGVYMPQEIFQFLKTGQEATGVTRYDMSNITATTDNYLELALGHARDINDKLSVGARVKFLLGAAHAEARIDRMDISMSQDEWRIKQSGHLQATSLLELTTDPETGEITDYKMGSNFGLAGFGLGFDLGATYEIIDNLTLSASLTDIGFMRWNNLTRAETDPNKEFVYTGFDNIGAEDDENGDNPFEQKADQLGEDLKAMTKFYKTDTQSVGNSLRTTLRVGAEYCVLDNAISFGLLSTTRFVGYRTYAEGMAAINFRPLSALHLTVNGSVSNMGSSVGAILNICAQGFNFFIGTDYFATRYSKQFIPINHARANLSLGLNFTFGKKHEI</sequence>
<dbReference type="AlphaFoldDB" id="A0A921SW18"/>
<name>A0A921SW18_9BACT</name>
<dbReference type="Pfam" id="PF18990">
    <property type="entry name" value="DUF5723"/>
    <property type="match status" value="1"/>
</dbReference>
<comment type="caution">
    <text evidence="3">The sequence shown here is derived from an EMBL/GenBank/DDBJ whole genome shotgun (WGS) entry which is preliminary data.</text>
</comment>
<feature type="chain" id="PRO_5037250975" evidence="1">
    <location>
        <begin position="23"/>
        <end position="464"/>
    </location>
</feature>
<feature type="domain" description="DUF5723" evidence="2">
    <location>
        <begin position="44"/>
        <end position="430"/>
    </location>
</feature>
<accession>A0A921SW18</accession>